<dbReference type="AlphaFoldDB" id="X6N0V9"/>
<keyword evidence="3" id="KW-1185">Reference proteome</keyword>
<proteinExistence type="predicted"/>
<evidence type="ECO:0000313" key="3">
    <source>
        <dbReference type="Proteomes" id="UP000023152"/>
    </source>
</evidence>
<comment type="caution">
    <text evidence="2">The sequence shown here is derived from an EMBL/GenBank/DDBJ whole genome shotgun (WGS) entry which is preliminary data.</text>
</comment>
<keyword evidence="1" id="KW-1133">Transmembrane helix</keyword>
<feature type="transmembrane region" description="Helical" evidence="1">
    <location>
        <begin position="204"/>
        <end position="230"/>
    </location>
</feature>
<evidence type="ECO:0000313" key="2">
    <source>
        <dbReference type="EMBL" id="ETO19880.1"/>
    </source>
</evidence>
<sequence>MDKRESSVDDRPLNNEYLWFVNIKQITEWVQRGMYQNFRQVRKLMLDGTISVPHRLLQQMLMSFCNNQHEVDIDELSQFLRECQIHQHEFFQREKAALFTCITDQVQKNWNWRTDSGIDKIWNVLSSLRMDTCSNISILGNHLLQAWIYEDYKKHGRLNEEQVMKNVDRIYKLYKPFDICIPSKLLQFLCANVQSPSNKEWVGFYFLFSIYYLLFIIIIYCLLFITYSFMDSIFAKTK</sequence>
<dbReference type="Proteomes" id="UP000023152">
    <property type="component" value="Unassembled WGS sequence"/>
</dbReference>
<keyword evidence="1" id="KW-0812">Transmembrane</keyword>
<gene>
    <name evidence="2" type="ORF">RFI_17351</name>
</gene>
<evidence type="ECO:0000256" key="1">
    <source>
        <dbReference type="SAM" id="Phobius"/>
    </source>
</evidence>
<keyword evidence="1" id="KW-0472">Membrane</keyword>
<accession>X6N0V9</accession>
<organism evidence="2 3">
    <name type="scientific">Reticulomyxa filosa</name>
    <dbReference type="NCBI Taxonomy" id="46433"/>
    <lineage>
        <taxon>Eukaryota</taxon>
        <taxon>Sar</taxon>
        <taxon>Rhizaria</taxon>
        <taxon>Retaria</taxon>
        <taxon>Foraminifera</taxon>
        <taxon>Monothalamids</taxon>
        <taxon>Reticulomyxidae</taxon>
        <taxon>Reticulomyxa</taxon>
    </lineage>
</organism>
<protein>
    <submittedName>
        <fullName evidence="2">Uncharacterized protein</fullName>
    </submittedName>
</protein>
<dbReference type="EMBL" id="ASPP01013201">
    <property type="protein sequence ID" value="ETO19880.1"/>
    <property type="molecule type" value="Genomic_DNA"/>
</dbReference>
<reference evidence="2 3" key="1">
    <citation type="journal article" date="2013" name="Curr. Biol.">
        <title>The Genome of the Foraminiferan Reticulomyxa filosa.</title>
        <authorList>
            <person name="Glockner G."/>
            <person name="Hulsmann N."/>
            <person name="Schleicher M."/>
            <person name="Noegel A.A."/>
            <person name="Eichinger L."/>
            <person name="Gallinger C."/>
            <person name="Pawlowski J."/>
            <person name="Sierra R."/>
            <person name="Euteneuer U."/>
            <person name="Pillet L."/>
            <person name="Moustafa A."/>
            <person name="Platzer M."/>
            <person name="Groth M."/>
            <person name="Szafranski K."/>
            <person name="Schliwa M."/>
        </authorList>
    </citation>
    <scope>NUCLEOTIDE SEQUENCE [LARGE SCALE GENOMIC DNA]</scope>
</reference>
<name>X6N0V9_RETFI</name>